<sequence length="381" mass="43902">MRLAILTNILTPYRMRFYNELNTQLRFMNGELRVYVMTDELPLRPWTYEDLKESFTQLIPGKKILIRGMDFIYNPSITREIKRFLPDIVIIAGSWTYPTVWKLLCGRRNNNVRYFFWVESHERRAMKAKSSNKCVSAFKKYLYMKFDGYCLPGIYAEEAMDHFVGNHGQRLRLPNLVDDVSYQHAISKRKDTYELRLKYGIPAKKRVFFCPARLLKLKGLDLFLKSAGKVKGISNACFLLAGEGPMKKELQDIADKENLDVHFMGYCNQDTVIEFYALSDFFFLPSLQDCNPLSAIEAAFAGLPLCVSIYTGNSPELIQPYKNGVVFDILDTEEVQACIYFLLNASEEWVSNAGRESVAIAQNSFACINETKKFLAQLREG</sequence>
<gene>
    <name evidence="2" type="primary">pimB_2</name>
    <name evidence="2" type="ORF">ERS852480_03233</name>
</gene>
<dbReference type="PANTHER" id="PTHR45947:SF3">
    <property type="entry name" value="SULFOQUINOVOSYL TRANSFERASE SQD2"/>
    <property type="match status" value="1"/>
</dbReference>
<evidence type="ECO:0000313" key="3">
    <source>
        <dbReference type="Proteomes" id="UP000095512"/>
    </source>
</evidence>
<dbReference type="Proteomes" id="UP000095512">
    <property type="component" value="Unassembled WGS sequence"/>
</dbReference>
<proteinExistence type="predicted"/>
<reference evidence="2 3" key="1">
    <citation type="submission" date="2015-09" db="EMBL/GenBank/DDBJ databases">
        <authorList>
            <consortium name="Pathogen Informatics"/>
        </authorList>
    </citation>
    <scope>NUCLEOTIDE SEQUENCE [LARGE SCALE GENOMIC DNA]</scope>
    <source>
        <strain evidence="2 3">2789STDY5834865</strain>
    </source>
</reference>
<dbReference type="Gene3D" id="3.40.50.2000">
    <property type="entry name" value="Glycogen Phosphorylase B"/>
    <property type="match status" value="2"/>
</dbReference>
<dbReference type="EC" id="2.4.1.57" evidence="2"/>
<feature type="domain" description="Glycosyl transferase family 1" evidence="1">
    <location>
        <begin position="195"/>
        <end position="346"/>
    </location>
</feature>
<accession>A0A174MV71</accession>
<dbReference type="GO" id="GO:0016757">
    <property type="term" value="F:glycosyltransferase activity"/>
    <property type="evidence" value="ECO:0007669"/>
    <property type="project" value="UniProtKB-KW"/>
</dbReference>
<dbReference type="SUPFAM" id="SSF53756">
    <property type="entry name" value="UDP-Glycosyltransferase/glycogen phosphorylase"/>
    <property type="match status" value="1"/>
</dbReference>
<dbReference type="AlphaFoldDB" id="A0A174MV71"/>
<dbReference type="EMBL" id="CZAB01000032">
    <property type="protein sequence ID" value="CUP39336.1"/>
    <property type="molecule type" value="Genomic_DNA"/>
</dbReference>
<dbReference type="Pfam" id="PF00534">
    <property type="entry name" value="Glycos_transf_1"/>
    <property type="match status" value="1"/>
</dbReference>
<keyword evidence="2" id="KW-0808">Transferase</keyword>
<dbReference type="PANTHER" id="PTHR45947">
    <property type="entry name" value="SULFOQUINOVOSYL TRANSFERASE SQD2"/>
    <property type="match status" value="1"/>
</dbReference>
<evidence type="ECO:0000259" key="1">
    <source>
        <dbReference type="Pfam" id="PF00534"/>
    </source>
</evidence>
<dbReference type="InterPro" id="IPR001296">
    <property type="entry name" value="Glyco_trans_1"/>
</dbReference>
<evidence type="ECO:0000313" key="2">
    <source>
        <dbReference type="EMBL" id="CUP39336.1"/>
    </source>
</evidence>
<dbReference type="InterPro" id="IPR050194">
    <property type="entry name" value="Glycosyltransferase_grp1"/>
</dbReference>
<dbReference type="CDD" id="cd03801">
    <property type="entry name" value="GT4_PimA-like"/>
    <property type="match status" value="1"/>
</dbReference>
<protein>
    <submittedName>
        <fullName evidence="2">Hexosyltransferase</fullName>
        <ecNumber evidence="2">2.4.1.57</ecNumber>
    </submittedName>
</protein>
<keyword evidence="2" id="KW-0328">Glycosyltransferase</keyword>
<name>A0A174MV71_9FIRM</name>
<organism evidence="2 3">
    <name type="scientific">Enterocloster clostridioformis</name>
    <dbReference type="NCBI Taxonomy" id="1531"/>
    <lineage>
        <taxon>Bacteria</taxon>
        <taxon>Bacillati</taxon>
        <taxon>Bacillota</taxon>
        <taxon>Clostridia</taxon>
        <taxon>Lachnospirales</taxon>
        <taxon>Lachnospiraceae</taxon>
        <taxon>Enterocloster</taxon>
    </lineage>
</organism>
<dbReference type="RefSeq" id="WP_057572240.1">
    <property type="nucleotide sequence ID" value="NZ_CATYWZ010000015.1"/>
</dbReference>